<dbReference type="Pfam" id="PF22668">
    <property type="entry name" value="DUF7009"/>
    <property type="match status" value="1"/>
</dbReference>
<evidence type="ECO:0000313" key="2">
    <source>
        <dbReference type="Proteomes" id="UP000199437"/>
    </source>
</evidence>
<sequence>MKIRINNNSVRLRLNPEDVTQLTQEGKAMSICHFPNGVFRYAVVASSREIISADFTGGTISVEIPSDQLLNWDKDDRVGFEFTTEEGLFILVEKDFQCLQPRKHENEDHLYPNPKAE</sequence>
<evidence type="ECO:0000313" key="1">
    <source>
        <dbReference type="EMBL" id="SEW37082.1"/>
    </source>
</evidence>
<dbReference type="InterPro" id="IPR053825">
    <property type="entry name" value="DUF7009"/>
</dbReference>
<accession>A0A1I0R8L3</accession>
<organism evidence="1 2">
    <name type="scientific">Roseivirga pacifica</name>
    <dbReference type="NCBI Taxonomy" id="1267423"/>
    <lineage>
        <taxon>Bacteria</taxon>
        <taxon>Pseudomonadati</taxon>
        <taxon>Bacteroidota</taxon>
        <taxon>Cytophagia</taxon>
        <taxon>Cytophagales</taxon>
        <taxon>Roseivirgaceae</taxon>
        <taxon>Roseivirga</taxon>
    </lineage>
</organism>
<dbReference type="Proteomes" id="UP000199437">
    <property type="component" value="Unassembled WGS sequence"/>
</dbReference>
<dbReference type="EMBL" id="FOIR01000003">
    <property type="protein sequence ID" value="SEW37082.1"/>
    <property type="molecule type" value="Genomic_DNA"/>
</dbReference>
<dbReference type="STRING" id="1267423.SAMN05216290_3259"/>
<dbReference type="OrthoDB" id="7060517at2"/>
<dbReference type="RefSeq" id="WP_139177620.1">
    <property type="nucleotide sequence ID" value="NZ_FOIR01000003.1"/>
</dbReference>
<dbReference type="GeneID" id="99987937"/>
<dbReference type="AlphaFoldDB" id="A0A1I0R8L3"/>
<keyword evidence="2" id="KW-1185">Reference proteome</keyword>
<gene>
    <name evidence="1" type="ORF">SAMN05216290_3259</name>
</gene>
<protein>
    <submittedName>
        <fullName evidence="1">Uncharacterized protein</fullName>
    </submittedName>
</protein>
<proteinExistence type="predicted"/>
<reference evidence="2" key="1">
    <citation type="submission" date="2016-10" db="EMBL/GenBank/DDBJ databases">
        <authorList>
            <person name="Varghese N."/>
            <person name="Submissions S."/>
        </authorList>
    </citation>
    <scope>NUCLEOTIDE SEQUENCE [LARGE SCALE GENOMIC DNA]</scope>
    <source>
        <strain evidence="2">CGMCC 1.12402</strain>
    </source>
</reference>
<name>A0A1I0R8L3_9BACT</name>